<proteinExistence type="predicted"/>
<dbReference type="AlphaFoldDB" id="A0A397GWG4"/>
<keyword evidence="2" id="KW-1185">Reference proteome</keyword>
<evidence type="ECO:0000313" key="2">
    <source>
        <dbReference type="Proteomes" id="UP000266861"/>
    </source>
</evidence>
<protein>
    <submittedName>
        <fullName evidence="1">Uncharacterized protein</fullName>
    </submittedName>
</protein>
<name>A0A397GWG4_9GLOM</name>
<dbReference type="EMBL" id="PQFF01000403">
    <property type="protein sequence ID" value="RHZ52400.1"/>
    <property type="molecule type" value="Genomic_DNA"/>
</dbReference>
<evidence type="ECO:0000313" key="1">
    <source>
        <dbReference type="EMBL" id="RHZ52400.1"/>
    </source>
</evidence>
<organism evidence="1 2">
    <name type="scientific">Diversispora epigaea</name>
    <dbReference type="NCBI Taxonomy" id="1348612"/>
    <lineage>
        <taxon>Eukaryota</taxon>
        <taxon>Fungi</taxon>
        <taxon>Fungi incertae sedis</taxon>
        <taxon>Mucoromycota</taxon>
        <taxon>Glomeromycotina</taxon>
        <taxon>Glomeromycetes</taxon>
        <taxon>Diversisporales</taxon>
        <taxon>Diversisporaceae</taxon>
        <taxon>Diversispora</taxon>
    </lineage>
</organism>
<sequence>MVRVACRTLEDAKQMAHDRNDYGFVIEVQGQQHEKYIEFFLKKDPINFIRQQTRDQLKKELCENGTKDVKLKGNNMDSN</sequence>
<accession>A0A397GWG4</accession>
<reference evidence="1 2" key="1">
    <citation type="submission" date="2018-08" db="EMBL/GenBank/DDBJ databases">
        <title>Genome and evolution of the arbuscular mycorrhizal fungus Diversispora epigaea (formerly Glomus versiforme) and its bacterial endosymbionts.</title>
        <authorList>
            <person name="Sun X."/>
            <person name="Fei Z."/>
            <person name="Harrison M."/>
        </authorList>
    </citation>
    <scope>NUCLEOTIDE SEQUENCE [LARGE SCALE GENOMIC DNA]</scope>
    <source>
        <strain evidence="1 2">IT104</strain>
    </source>
</reference>
<dbReference type="Proteomes" id="UP000266861">
    <property type="component" value="Unassembled WGS sequence"/>
</dbReference>
<gene>
    <name evidence="1" type="ORF">Glove_461g60</name>
</gene>
<comment type="caution">
    <text evidence="1">The sequence shown here is derived from an EMBL/GenBank/DDBJ whole genome shotgun (WGS) entry which is preliminary data.</text>
</comment>